<feature type="transmembrane region" description="Helical" evidence="2">
    <location>
        <begin position="59"/>
        <end position="80"/>
    </location>
</feature>
<dbReference type="EMBL" id="LR796491">
    <property type="protein sequence ID" value="CAB4147535.1"/>
    <property type="molecule type" value="Genomic_DNA"/>
</dbReference>
<accession>A0A6J5MK48</accession>
<evidence type="ECO:0000256" key="2">
    <source>
        <dbReference type="SAM" id="Phobius"/>
    </source>
</evidence>
<feature type="transmembrane region" description="Helical" evidence="2">
    <location>
        <begin position="20"/>
        <end position="47"/>
    </location>
</feature>
<feature type="region of interest" description="Disordered" evidence="1">
    <location>
        <begin position="85"/>
        <end position="137"/>
    </location>
</feature>
<keyword evidence="2" id="KW-1133">Transmembrane helix</keyword>
<protein>
    <submittedName>
        <fullName evidence="3">Uncharacterized protein</fullName>
    </submittedName>
</protein>
<sequence length="137" mass="15177">MNFLNNFESKIDGVNDTVEFVIRVSIITLSAVILVVVMALVVGLFLPNDIVDSTAILEMINPAFQTIIGAFVGLLGGLSLNANARDTETPVEPEPAPTLDDDEMAPWEMYRNDLRYDNNDDGTIDEKDFPNWRNTSV</sequence>
<keyword evidence="2" id="KW-0812">Transmembrane</keyword>
<reference evidence="3" key="1">
    <citation type="submission" date="2020-04" db="EMBL/GenBank/DDBJ databases">
        <authorList>
            <person name="Chiriac C."/>
            <person name="Salcher M."/>
            <person name="Ghai R."/>
            <person name="Kavagutti S V."/>
        </authorList>
    </citation>
    <scope>NUCLEOTIDE SEQUENCE</scope>
</reference>
<name>A0A6J5MK48_9CAUD</name>
<keyword evidence="2" id="KW-0472">Membrane</keyword>
<gene>
    <name evidence="3" type="ORF">UFOVP506_32</name>
</gene>
<evidence type="ECO:0000256" key="1">
    <source>
        <dbReference type="SAM" id="MobiDB-lite"/>
    </source>
</evidence>
<proteinExistence type="predicted"/>
<evidence type="ECO:0000313" key="3">
    <source>
        <dbReference type="EMBL" id="CAB4147535.1"/>
    </source>
</evidence>
<dbReference type="PROSITE" id="PS00018">
    <property type="entry name" value="EF_HAND_1"/>
    <property type="match status" value="1"/>
</dbReference>
<feature type="compositionally biased region" description="Basic and acidic residues" evidence="1">
    <location>
        <begin position="110"/>
        <end position="130"/>
    </location>
</feature>
<dbReference type="InterPro" id="IPR018247">
    <property type="entry name" value="EF_Hand_1_Ca_BS"/>
</dbReference>
<organism evidence="3">
    <name type="scientific">uncultured Caudovirales phage</name>
    <dbReference type="NCBI Taxonomy" id="2100421"/>
    <lineage>
        <taxon>Viruses</taxon>
        <taxon>Duplodnaviria</taxon>
        <taxon>Heunggongvirae</taxon>
        <taxon>Uroviricota</taxon>
        <taxon>Caudoviricetes</taxon>
        <taxon>Peduoviridae</taxon>
        <taxon>Maltschvirus</taxon>
        <taxon>Maltschvirus maltsch</taxon>
    </lineage>
</organism>